<dbReference type="GO" id="GO:0005783">
    <property type="term" value="C:endoplasmic reticulum"/>
    <property type="evidence" value="ECO:0007669"/>
    <property type="project" value="TreeGrafter"/>
</dbReference>
<dbReference type="InterPro" id="IPR044862">
    <property type="entry name" value="Pro_4_hyd_alph_FE2OG_OXY"/>
</dbReference>
<dbReference type="GO" id="GO:0046872">
    <property type="term" value="F:metal ion binding"/>
    <property type="evidence" value="ECO:0007669"/>
    <property type="project" value="UniProtKB-KW"/>
</dbReference>
<dbReference type="EMBL" id="CAJNOQ010040195">
    <property type="protein sequence ID" value="CAF1619242.1"/>
    <property type="molecule type" value="Genomic_DNA"/>
</dbReference>
<keyword evidence="7" id="KW-1185">Reference proteome</keyword>
<dbReference type="OrthoDB" id="69177at2759"/>
<evidence type="ECO:0000313" key="6">
    <source>
        <dbReference type="EMBL" id="CAF4507987.1"/>
    </source>
</evidence>
<keyword evidence="1" id="KW-0479">Metal-binding</keyword>
<dbReference type="InterPro" id="IPR005123">
    <property type="entry name" value="Oxoglu/Fe-dep_dioxygenase_dom"/>
</dbReference>
<evidence type="ECO:0000313" key="7">
    <source>
        <dbReference type="Proteomes" id="UP000663829"/>
    </source>
</evidence>
<dbReference type="Pfam" id="PF13640">
    <property type="entry name" value="2OG-FeII_Oxy_3"/>
    <property type="match status" value="1"/>
</dbReference>
<dbReference type="Gene3D" id="2.60.120.620">
    <property type="entry name" value="q2cbj1_9rhob like domain"/>
    <property type="match status" value="1"/>
</dbReference>
<evidence type="ECO:0000313" key="5">
    <source>
        <dbReference type="EMBL" id="CAF1619242.1"/>
    </source>
</evidence>
<evidence type="ECO:0000259" key="4">
    <source>
        <dbReference type="PROSITE" id="PS51471"/>
    </source>
</evidence>
<dbReference type="AlphaFoldDB" id="A0A816CB02"/>
<evidence type="ECO:0000256" key="3">
    <source>
        <dbReference type="ARBA" id="ARBA00023004"/>
    </source>
</evidence>
<dbReference type="PROSITE" id="PS51471">
    <property type="entry name" value="FE2OG_OXY"/>
    <property type="match status" value="1"/>
</dbReference>
<keyword evidence="3" id="KW-0408">Iron</keyword>
<accession>A0A816CB02</accession>
<keyword evidence="2" id="KW-0847">Vitamin C</keyword>
<gene>
    <name evidence="5" type="ORF">GPM918_LOCUS43626</name>
    <name evidence="6" type="ORF">SRO942_LOCUS45166</name>
</gene>
<comment type="caution">
    <text evidence="5">The sequence shown here is derived from an EMBL/GenBank/DDBJ whole genome shotgun (WGS) entry which is preliminary data.</text>
</comment>
<dbReference type="PANTHER" id="PTHR10869">
    <property type="entry name" value="PROLYL 4-HYDROXYLASE ALPHA SUBUNIT"/>
    <property type="match status" value="1"/>
</dbReference>
<sequence length="147" mass="17397">MEKIGFAEIEFIIKEFRSNTRTLIQQENLANELFLRVKQYLPQKWPGHENTSHWDLGVINEQIRFCKYEPGQHFSPHFDGVFKRDFMEQSQLTIMVYLNDEFDGGNTNFLDEKRKQADGTHVCLKALKPQTGMVLIFQHDMYHEGEK</sequence>
<dbReference type="Proteomes" id="UP000663829">
    <property type="component" value="Unassembled WGS sequence"/>
</dbReference>
<protein>
    <recommendedName>
        <fullName evidence="4">Fe2OG dioxygenase domain-containing protein</fullName>
    </recommendedName>
</protein>
<dbReference type="InterPro" id="IPR045054">
    <property type="entry name" value="P4HA-like"/>
</dbReference>
<evidence type="ECO:0000256" key="1">
    <source>
        <dbReference type="ARBA" id="ARBA00022723"/>
    </source>
</evidence>
<name>A0A816CB02_9BILA</name>
<feature type="non-terminal residue" evidence="5">
    <location>
        <position position="147"/>
    </location>
</feature>
<proteinExistence type="predicted"/>
<feature type="domain" description="Fe2OG dioxygenase" evidence="4">
    <location>
        <begin position="59"/>
        <end position="147"/>
    </location>
</feature>
<dbReference type="GO" id="GO:0004656">
    <property type="term" value="F:procollagen-proline 4-dioxygenase activity"/>
    <property type="evidence" value="ECO:0007669"/>
    <property type="project" value="TreeGrafter"/>
</dbReference>
<dbReference type="EMBL" id="CAJOBC010107273">
    <property type="protein sequence ID" value="CAF4507987.1"/>
    <property type="molecule type" value="Genomic_DNA"/>
</dbReference>
<organism evidence="5 7">
    <name type="scientific">Didymodactylos carnosus</name>
    <dbReference type="NCBI Taxonomy" id="1234261"/>
    <lineage>
        <taxon>Eukaryota</taxon>
        <taxon>Metazoa</taxon>
        <taxon>Spiralia</taxon>
        <taxon>Gnathifera</taxon>
        <taxon>Rotifera</taxon>
        <taxon>Eurotatoria</taxon>
        <taxon>Bdelloidea</taxon>
        <taxon>Philodinida</taxon>
        <taxon>Philodinidae</taxon>
        <taxon>Didymodactylos</taxon>
    </lineage>
</organism>
<reference evidence="5" key="1">
    <citation type="submission" date="2021-02" db="EMBL/GenBank/DDBJ databases">
        <authorList>
            <person name="Nowell W R."/>
        </authorList>
    </citation>
    <scope>NUCLEOTIDE SEQUENCE</scope>
</reference>
<dbReference type="GO" id="GO:0031418">
    <property type="term" value="F:L-ascorbic acid binding"/>
    <property type="evidence" value="ECO:0007669"/>
    <property type="project" value="UniProtKB-KW"/>
</dbReference>
<dbReference type="PANTHER" id="PTHR10869:SF241">
    <property type="entry name" value="FE2OG DIOXYGENASE DOMAIN-CONTAINING PROTEIN"/>
    <property type="match status" value="1"/>
</dbReference>
<dbReference type="Proteomes" id="UP000681722">
    <property type="component" value="Unassembled WGS sequence"/>
</dbReference>
<evidence type="ECO:0000256" key="2">
    <source>
        <dbReference type="ARBA" id="ARBA00022896"/>
    </source>
</evidence>